<proteinExistence type="inferred from homology"/>
<dbReference type="EMBL" id="JAVXUO010001450">
    <property type="protein sequence ID" value="KAK2982207.1"/>
    <property type="molecule type" value="Genomic_DNA"/>
</dbReference>
<organism evidence="2 3">
    <name type="scientific">Escallonia rubra</name>
    <dbReference type="NCBI Taxonomy" id="112253"/>
    <lineage>
        <taxon>Eukaryota</taxon>
        <taxon>Viridiplantae</taxon>
        <taxon>Streptophyta</taxon>
        <taxon>Embryophyta</taxon>
        <taxon>Tracheophyta</taxon>
        <taxon>Spermatophyta</taxon>
        <taxon>Magnoliopsida</taxon>
        <taxon>eudicotyledons</taxon>
        <taxon>Gunneridae</taxon>
        <taxon>Pentapetalae</taxon>
        <taxon>asterids</taxon>
        <taxon>campanulids</taxon>
        <taxon>Escalloniales</taxon>
        <taxon>Escalloniaceae</taxon>
        <taxon>Escallonia</taxon>
    </lineage>
</organism>
<dbReference type="AlphaFoldDB" id="A0AA88R4X1"/>
<dbReference type="GO" id="GO:0009733">
    <property type="term" value="P:response to auxin"/>
    <property type="evidence" value="ECO:0007669"/>
    <property type="project" value="InterPro"/>
</dbReference>
<dbReference type="InterPro" id="IPR003676">
    <property type="entry name" value="SAUR_fam"/>
</dbReference>
<gene>
    <name evidence="2" type="ORF">RJ640_024952</name>
</gene>
<sequence length="256" mass="29587">MVKKWQKLVAIRRKRISFPRNSSDAPLAADKGHFVVYSEDRRRFVIPLVYLNNEVLIRLLKMSEEEFGLPGDGPITLPCDAFLMEYIISLLRRGVAEHLEKALLMSWEIWIPKYRNQDIMINSKKLIKMARKWQRIAAMGRKRISSSGSSASATDKGHFVVYTTDRKRYMFPLVYLSSYIFRELLKVSEEEYGLSTNGPIVFPCDALFMDYAIALIQKRTTQEVEKALLMSIASRCSSSYSLHQQEDNQRLLVSGF</sequence>
<evidence type="ECO:0000313" key="2">
    <source>
        <dbReference type="EMBL" id="KAK2982207.1"/>
    </source>
</evidence>
<accession>A0AA88R4X1</accession>
<dbReference type="PANTHER" id="PTHR31175">
    <property type="entry name" value="AUXIN-RESPONSIVE FAMILY PROTEIN"/>
    <property type="match status" value="1"/>
</dbReference>
<comment type="similarity">
    <text evidence="1">Belongs to the ARG7 family.</text>
</comment>
<evidence type="ECO:0008006" key="4">
    <source>
        <dbReference type="Google" id="ProtNLM"/>
    </source>
</evidence>
<protein>
    <recommendedName>
        <fullName evidence="4">Small auxin up regulated protein</fullName>
    </recommendedName>
</protein>
<dbReference type="Pfam" id="PF02519">
    <property type="entry name" value="Auxin_inducible"/>
    <property type="match status" value="2"/>
</dbReference>
<keyword evidence="3" id="KW-1185">Reference proteome</keyword>
<comment type="caution">
    <text evidence="2">The sequence shown here is derived from an EMBL/GenBank/DDBJ whole genome shotgun (WGS) entry which is preliminary data.</text>
</comment>
<dbReference type="Proteomes" id="UP001187471">
    <property type="component" value="Unassembled WGS sequence"/>
</dbReference>
<reference evidence="2" key="1">
    <citation type="submission" date="2022-12" db="EMBL/GenBank/DDBJ databases">
        <title>Draft genome assemblies for two species of Escallonia (Escalloniales).</title>
        <authorList>
            <person name="Chanderbali A."/>
            <person name="Dervinis C."/>
            <person name="Anghel I."/>
            <person name="Soltis D."/>
            <person name="Soltis P."/>
            <person name="Zapata F."/>
        </authorList>
    </citation>
    <scope>NUCLEOTIDE SEQUENCE</scope>
    <source>
        <strain evidence="2">UCBG92.1500</strain>
        <tissue evidence="2">Leaf</tissue>
    </source>
</reference>
<name>A0AA88R4X1_9ASTE</name>
<evidence type="ECO:0000313" key="3">
    <source>
        <dbReference type="Proteomes" id="UP001187471"/>
    </source>
</evidence>
<evidence type="ECO:0000256" key="1">
    <source>
        <dbReference type="ARBA" id="ARBA00006974"/>
    </source>
</evidence>